<dbReference type="PROSITE" id="PS00330">
    <property type="entry name" value="HEMOLYSIN_CALCIUM"/>
    <property type="match status" value="1"/>
</dbReference>
<gene>
    <name evidence="3" type="ORF">ABS311_05415</name>
</gene>
<organism evidence="3 4">
    <name type="scientific">Catenovulum sediminis</name>
    <dbReference type="NCBI Taxonomy" id="1740262"/>
    <lineage>
        <taxon>Bacteria</taxon>
        <taxon>Pseudomonadati</taxon>
        <taxon>Pseudomonadota</taxon>
        <taxon>Gammaproteobacteria</taxon>
        <taxon>Alteromonadales</taxon>
        <taxon>Alteromonadaceae</taxon>
        <taxon>Catenovulum</taxon>
    </lineage>
</organism>
<dbReference type="Gene3D" id="2.60.120.380">
    <property type="match status" value="1"/>
</dbReference>
<evidence type="ECO:0000313" key="4">
    <source>
        <dbReference type="Proteomes" id="UP001467690"/>
    </source>
</evidence>
<dbReference type="SUPFAM" id="SSF89260">
    <property type="entry name" value="Collagen-binding domain"/>
    <property type="match status" value="1"/>
</dbReference>
<dbReference type="EMBL" id="JBELOE010000106">
    <property type="protein sequence ID" value="MER2491317.1"/>
    <property type="molecule type" value="Genomic_DNA"/>
</dbReference>
<dbReference type="InterPro" id="IPR018511">
    <property type="entry name" value="Hemolysin-typ_Ca-bd_CS"/>
</dbReference>
<sequence>MFLNIKASIFILLMFFAPLTQAREVWLAEQWQNKANSTNIQTAKLSLSSCEDTVDYLWYQVTVSKSLSHSDIPPDIFVAIASHEWFVDHPNAKLYYEGKKNGIPVIQLDIGGHTNGLTSVQHPQCDIGDSCNTARQVPLDYVFTNEDIRYAGDKDVFKFTVEELKTIELYSTGEANVIGTLLNSSCQSIQVSQGFDQTNNFNIERILQPGNYYIQLQDQDNKHFGDYYDLHFVSGANAKVFNDTSGNQTIVGTDFGDVINQTSGNDQIYGGLGNDTISLINGSSVVHFDLGDGQDTLSVRRNNSSSYKPKLLFGNNITPDMVSLSKNGEDLYLTINNTTDQVIITDYFLYEAWYHRLEWIEFAIDSTQWTYETIKSML</sequence>
<feature type="signal peptide" evidence="1">
    <location>
        <begin position="1"/>
        <end position="22"/>
    </location>
</feature>
<protein>
    <submittedName>
        <fullName evidence="3">Calcium-binding protein</fullName>
    </submittedName>
</protein>
<feature type="chain" id="PRO_5047497506" evidence="1">
    <location>
        <begin position="23"/>
        <end position="378"/>
    </location>
</feature>
<name>A0ABV1RF37_9ALTE</name>
<dbReference type="Proteomes" id="UP001467690">
    <property type="component" value="Unassembled WGS sequence"/>
</dbReference>
<dbReference type="SUPFAM" id="SSF51120">
    <property type="entry name" value="beta-Roll"/>
    <property type="match status" value="1"/>
</dbReference>
<proteinExistence type="predicted"/>
<dbReference type="RefSeq" id="WP_350400977.1">
    <property type="nucleotide sequence ID" value="NZ_JBELOE010000106.1"/>
</dbReference>
<dbReference type="InterPro" id="IPR010566">
    <property type="entry name" value="Haemolys_ca-bd"/>
</dbReference>
<evidence type="ECO:0000259" key="2">
    <source>
        <dbReference type="Pfam" id="PF06594"/>
    </source>
</evidence>
<evidence type="ECO:0000313" key="3">
    <source>
        <dbReference type="EMBL" id="MER2491317.1"/>
    </source>
</evidence>
<reference evidence="3 4" key="1">
    <citation type="submission" date="2024-06" db="EMBL/GenBank/DDBJ databases">
        <authorList>
            <person name="Chen R.Y."/>
        </authorList>
    </citation>
    <scope>NUCLEOTIDE SEQUENCE [LARGE SCALE GENOMIC DNA]</scope>
    <source>
        <strain evidence="3 4">D2</strain>
    </source>
</reference>
<accession>A0ABV1RF37</accession>
<evidence type="ECO:0000256" key="1">
    <source>
        <dbReference type="SAM" id="SignalP"/>
    </source>
</evidence>
<dbReference type="InterPro" id="IPR011049">
    <property type="entry name" value="Serralysin-like_metalloprot_C"/>
</dbReference>
<comment type="caution">
    <text evidence="3">The sequence shown here is derived from an EMBL/GenBank/DDBJ whole genome shotgun (WGS) entry which is preliminary data.</text>
</comment>
<feature type="domain" description="Haemolysin-type calcium binding-related" evidence="2">
    <location>
        <begin position="330"/>
        <end position="373"/>
    </location>
</feature>
<dbReference type="Pfam" id="PF06594">
    <property type="entry name" value="HCBP_related"/>
    <property type="match status" value="1"/>
</dbReference>
<keyword evidence="1" id="KW-0732">Signal</keyword>
<keyword evidence="4" id="KW-1185">Reference proteome</keyword>